<keyword evidence="3" id="KW-1185">Reference proteome</keyword>
<proteinExistence type="predicted"/>
<feature type="non-terminal residue" evidence="2">
    <location>
        <position position="1"/>
    </location>
</feature>
<feature type="transmembrane region" description="Helical" evidence="1">
    <location>
        <begin position="62"/>
        <end position="84"/>
    </location>
</feature>
<comment type="caution">
    <text evidence="2">The sequence shown here is derived from an EMBL/GenBank/DDBJ whole genome shotgun (WGS) entry which is preliminary data.</text>
</comment>
<keyword evidence="1" id="KW-0472">Membrane</keyword>
<organism evidence="2 3">
    <name type="scientific">Paralvinella palmiformis</name>
    <dbReference type="NCBI Taxonomy" id="53620"/>
    <lineage>
        <taxon>Eukaryota</taxon>
        <taxon>Metazoa</taxon>
        <taxon>Spiralia</taxon>
        <taxon>Lophotrochozoa</taxon>
        <taxon>Annelida</taxon>
        <taxon>Polychaeta</taxon>
        <taxon>Sedentaria</taxon>
        <taxon>Canalipalpata</taxon>
        <taxon>Terebellida</taxon>
        <taxon>Terebelliformia</taxon>
        <taxon>Alvinellidae</taxon>
        <taxon>Paralvinella</taxon>
    </lineage>
</organism>
<reference evidence="2" key="1">
    <citation type="journal article" date="2023" name="Mol. Biol. Evol.">
        <title>Third-Generation Sequencing Reveals the Adaptive Role of the Epigenome in Three Deep-Sea Polychaetes.</title>
        <authorList>
            <person name="Perez M."/>
            <person name="Aroh O."/>
            <person name="Sun Y."/>
            <person name="Lan Y."/>
            <person name="Juniper S.K."/>
            <person name="Young C.R."/>
            <person name="Angers B."/>
            <person name="Qian P.Y."/>
        </authorList>
    </citation>
    <scope>NUCLEOTIDE SEQUENCE</scope>
    <source>
        <strain evidence="2">P08H-3</strain>
    </source>
</reference>
<evidence type="ECO:0000313" key="3">
    <source>
        <dbReference type="Proteomes" id="UP001208570"/>
    </source>
</evidence>
<dbReference type="Pfam" id="PF06522">
    <property type="entry name" value="B12D"/>
    <property type="match status" value="1"/>
</dbReference>
<dbReference type="PANTHER" id="PTHR14256">
    <property type="entry name" value="NADH-UBIQUINONE OXIDOREDUCTASE MLRQ SUBUNIT"/>
    <property type="match status" value="1"/>
</dbReference>
<sequence length="131" mass="15090">RAAVSRLVIAGTEARERKHCFDHFIVILRSEQLIDYVGSGSRQPFESYRSEIFSTVKKHPSLVPLVFAIGLGAAFASCYLVRLATFNIDTSWRKSTCPHPWQKYKQTDKFKMMTVSIDYSKNEFPEERPNI</sequence>
<dbReference type="AlphaFoldDB" id="A0AAD9JCM5"/>
<keyword evidence="1" id="KW-1133">Transmembrane helix</keyword>
<name>A0AAD9JCM5_9ANNE</name>
<gene>
    <name evidence="2" type="ORF">LSH36_397g00009</name>
</gene>
<keyword evidence="1" id="KW-0812">Transmembrane</keyword>
<dbReference type="InterPro" id="IPR010530">
    <property type="entry name" value="B12D"/>
</dbReference>
<dbReference type="Proteomes" id="UP001208570">
    <property type="component" value="Unassembled WGS sequence"/>
</dbReference>
<evidence type="ECO:0000313" key="2">
    <source>
        <dbReference type="EMBL" id="KAK2150633.1"/>
    </source>
</evidence>
<dbReference type="PANTHER" id="PTHR14256:SF1">
    <property type="entry name" value="GEO09626P1"/>
    <property type="match status" value="1"/>
</dbReference>
<accession>A0AAD9JCM5</accession>
<evidence type="ECO:0000256" key="1">
    <source>
        <dbReference type="SAM" id="Phobius"/>
    </source>
</evidence>
<dbReference type="EMBL" id="JAODUP010000397">
    <property type="protein sequence ID" value="KAK2150633.1"/>
    <property type="molecule type" value="Genomic_DNA"/>
</dbReference>
<protein>
    <submittedName>
        <fullName evidence="2">Uncharacterized protein</fullName>
    </submittedName>
</protein>